<evidence type="ECO:0000256" key="2">
    <source>
        <dbReference type="ARBA" id="ARBA00022840"/>
    </source>
</evidence>
<evidence type="ECO:0000256" key="1">
    <source>
        <dbReference type="ARBA" id="ARBA00022741"/>
    </source>
</evidence>
<dbReference type="InterPro" id="IPR009057">
    <property type="entry name" value="Homeodomain-like_sf"/>
</dbReference>
<comment type="caution">
    <text evidence="7">The sequence shown here is derived from an EMBL/GenBank/DDBJ whole genome shotgun (WGS) entry which is preliminary data.</text>
</comment>
<evidence type="ECO:0000259" key="6">
    <source>
        <dbReference type="PROSITE" id="PS50045"/>
    </source>
</evidence>
<dbReference type="SUPFAM" id="SSF52540">
    <property type="entry name" value="P-loop containing nucleoside triphosphate hydrolases"/>
    <property type="match status" value="1"/>
</dbReference>
<dbReference type="InterPro" id="IPR025662">
    <property type="entry name" value="Sigma_54_int_dom_ATP-bd_1"/>
</dbReference>
<dbReference type="PANTHER" id="PTHR32071:SF117">
    <property type="entry name" value="PTS-DEPENDENT DIHYDROXYACETONE KINASE OPERON REGULATORY PROTEIN-RELATED"/>
    <property type="match status" value="1"/>
</dbReference>
<protein>
    <submittedName>
        <fullName evidence="7">Sigma-54 dependent transcriptional regulator</fullName>
    </submittedName>
</protein>
<dbReference type="InterPro" id="IPR027417">
    <property type="entry name" value="P-loop_NTPase"/>
</dbReference>
<accession>A0ABU8JRD7</accession>
<dbReference type="CDD" id="cd00009">
    <property type="entry name" value="AAA"/>
    <property type="match status" value="1"/>
</dbReference>
<gene>
    <name evidence="7" type="ORF">WCU84_15515</name>
</gene>
<keyword evidence="5" id="KW-0804">Transcription</keyword>
<evidence type="ECO:0000313" key="8">
    <source>
        <dbReference type="Proteomes" id="UP001359469"/>
    </source>
</evidence>
<dbReference type="Pfam" id="PF00158">
    <property type="entry name" value="Sigma54_activat"/>
    <property type="match status" value="1"/>
</dbReference>
<dbReference type="InterPro" id="IPR003593">
    <property type="entry name" value="AAA+_ATPase"/>
</dbReference>
<dbReference type="EMBL" id="JBBBOO010000011">
    <property type="protein sequence ID" value="MEI7065065.1"/>
    <property type="molecule type" value="Genomic_DNA"/>
</dbReference>
<dbReference type="Pfam" id="PF25601">
    <property type="entry name" value="AAA_lid_14"/>
    <property type="match status" value="1"/>
</dbReference>
<evidence type="ECO:0000256" key="5">
    <source>
        <dbReference type="ARBA" id="ARBA00023163"/>
    </source>
</evidence>
<dbReference type="Gene3D" id="3.40.50.300">
    <property type="entry name" value="P-loop containing nucleotide triphosphate hydrolases"/>
    <property type="match status" value="1"/>
</dbReference>
<dbReference type="PROSITE" id="PS50045">
    <property type="entry name" value="SIGMA54_INTERACT_4"/>
    <property type="match status" value="1"/>
</dbReference>
<dbReference type="SUPFAM" id="SSF46689">
    <property type="entry name" value="Homeodomain-like"/>
    <property type="match status" value="1"/>
</dbReference>
<dbReference type="Proteomes" id="UP001359469">
    <property type="component" value="Unassembled WGS sequence"/>
</dbReference>
<keyword evidence="2" id="KW-0067">ATP-binding</keyword>
<dbReference type="InterPro" id="IPR058031">
    <property type="entry name" value="AAA_lid_NorR"/>
</dbReference>
<dbReference type="SMART" id="SM00382">
    <property type="entry name" value="AAA"/>
    <property type="match status" value="1"/>
</dbReference>
<organism evidence="7 8">
    <name type="scientific">Dickeya chrysanthemi</name>
    <name type="common">Pectobacterium chrysanthemi</name>
    <name type="synonym">Erwinia chrysanthemi</name>
    <dbReference type="NCBI Taxonomy" id="556"/>
    <lineage>
        <taxon>Bacteria</taxon>
        <taxon>Pseudomonadati</taxon>
        <taxon>Pseudomonadota</taxon>
        <taxon>Gammaproteobacteria</taxon>
        <taxon>Enterobacterales</taxon>
        <taxon>Pectobacteriaceae</taxon>
        <taxon>Dickeya</taxon>
    </lineage>
</organism>
<dbReference type="PROSITE" id="PS00675">
    <property type="entry name" value="SIGMA54_INTERACT_1"/>
    <property type="match status" value="1"/>
</dbReference>
<dbReference type="Gene3D" id="1.10.8.60">
    <property type="match status" value="1"/>
</dbReference>
<dbReference type="PANTHER" id="PTHR32071">
    <property type="entry name" value="TRANSCRIPTIONAL REGULATORY PROTEIN"/>
    <property type="match status" value="1"/>
</dbReference>
<feature type="domain" description="Sigma-54 factor interaction" evidence="6">
    <location>
        <begin position="218"/>
        <end position="447"/>
    </location>
</feature>
<keyword evidence="1" id="KW-0547">Nucleotide-binding</keyword>
<dbReference type="PROSITE" id="PS00676">
    <property type="entry name" value="SIGMA54_INTERACT_2"/>
    <property type="match status" value="1"/>
</dbReference>
<dbReference type="InterPro" id="IPR025944">
    <property type="entry name" value="Sigma_54_int_dom_CS"/>
</dbReference>
<name>A0ABU8JRD7_DICCH</name>
<dbReference type="Gene3D" id="1.10.10.60">
    <property type="entry name" value="Homeodomain-like"/>
    <property type="match status" value="1"/>
</dbReference>
<reference evidence="7 8" key="1">
    <citation type="submission" date="2024-03" db="EMBL/GenBank/DDBJ databases">
        <title>Analysis of soft rot Pectobacteriaceae population diversity in US potato growing regions between 2016 and 2022.</title>
        <authorList>
            <person name="Ma X."/>
            <person name="Zhang X."/>
            <person name="Stodghill P."/>
            <person name="Rioux R."/>
            <person name="Babler B."/>
            <person name="Shrestha S."/>
            <person name="Babler B."/>
            <person name="Rivedal H."/>
            <person name="Frost K."/>
            <person name="Hao J."/>
            <person name="Secor G."/>
            <person name="Swingle B."/>
        </authorList>
    </citation>
    <scope>NUCLEOTIDE SEQUENCE [LARGE SCALE GENOMIC DNA]</scope>
    <source>
        <strain evidence="7 8">SR64</strain>
    </source>
</reference>
<dbReference type="RefSeq" id="WP_081642177.1">
    <property type="nucleotide sequence ID" value="NZ_CP161827.1"/>
</dbReference>
<proteinExistence type="predicted"/>
<dbReference type="InterPro" id="IPR025943">
    <property type="entry name" value="Sigma_54_int_dom_ATP-bd_2"/>
</dbReference>
<dbReference type="InterPro" id="IPR002078">
    <property type="entry name" value="Sigma_54_int"/>
</dbReference>
<evidence type="ECO:0000256" key="3">
    <source>
        <dbReference type="ARBA" id="ARBA00023015"/>
    </source>
</evidence>
<evidence type="ECO:0000313" key="7">
    <source>
        <dbReference type="EMBL" id="MEI7065065.1"/>
    </source>
</evidence>
<evidence type="ECO:0000256" key="4">
    <source>
        <dbReference type="ARBA" id="ARBA00023125"/>
    </source>
</evidence>
<dbReference type="PROSITE" id="PS00688">
    <property type="entry name" value="SIGMA54_INTERACT_3"/>
    <property type="match status" value="1"/>
</dbReference>
<keyword evidence="4" id="KW-0238">DNA-binding</keyword>
<keyword evidence="3" id="KW-0805">Transcription regulation</keyword>
<keyword evidence="8" id="KW-1185">Reference proteome</keyword>
<sequence length="533" mass="58767">MPESRTLSSGEYGTESAEASVQTLSFDLALAMIRQKTEPDLCDWLLSTVTSVWRPQGIILGLVDGCGRQLLCCGRVGDEPVALALEVDDFSHPLAYALRENKAHAWSSLNAGARIEHPLFQQVLSGLGADCGMYAIPLLSESGKVLGQLALLDTPERLQLWHDGGEGNLLAQVFCNQLSLLRELAGAQQVQLTLRASVERERDEARQQAQLTRIKDTLIGQSSVMKSLQQKVCQAAGHNLSVLIQGETGTGKDVVARLLHQCSVRADGPFVVINCAALPESLIESELFGHQKGAFSDALSDKVGLVAQANGGTLFLDEVGDMPLSMQAKLLRVLETRFFRPLGAEQEVHSDFRLVAATHHTLKQLVSDGVFRQDLYHRLCQCVLHVAPLRERTEDISLLCHHFIAQCCEREQKAPGALVPSFLQQLMWYDFPGNVRELRNLLEVTCAHTLPGQPITMQALPPEVQKRLTSEPDKVDECFQHVKDLGLSVRSFEAAVIEARLWQYGGDRQAAAESLNMPSRTFNDKCLRMGITY</sequence>